<accession>A0A178CIX5</accession>
<name>A0A178CIX5_9EURO</name>
<dbReference type="GeneID" id="34592783"/>
<keyword evidence="3" id="KW-1185">Reference proteome</keyword>
<feature type="domain" description="HNH nuclease" evidence="1">
    <location>
        <begin position="7"/>
        <end position="35"/>
    </location>
</feature>
<dbReference type="Proteomes" id="UP000185904">
    <property type="component" value="Unassembled WGS sequence"/>
</dbReference>
<proteinExistence type="predicted"/>
<dbReference type="InterPro" id="IPR003615">
    <property type="entry name" value="HNH_nuc"/>
</dbReference>
<sequence length="121" mass="13931">MFDDGTDELIDGTNIDSPRNVITLTDDLHRLFEDFFRHPIFPVDRTLSLTETHAIDPPDPRLLALQSVITHILHVSAAGRHIEKILGDLDETDIKVDGSTESGYLTYLRLQSWWNWEIRAY</sequence>
<dbReference type="OrthoDB" id="2104739at2759"/>
<dbReference type="Pfam" id="PF13391">
    <property type="entry name" value="HNH_2"/>
    <property type="match status" value="1"/>
</dbReference>
<dbReference type="RefSeq" id="XP_022496351.1">
    <property type="nucleotide sequence ID" value="XM_022647655.1"/>
</dbReference>
<evidence type="ECO:0000313" key="2">
    <source>
        <dbReference type="EMBL" id="OAL28661.1"/>
    </source>
</evidence>
<comment type="caution">
    <text evidence="2">The sequence shown here is derived from an EMBL/GenBank/DDBJ whole genome shotgun (WGS) entry which is preliminary data.</text>
</comment>
<organism evidence="2 3">
    <name type="scientific">Fonsecaea nubica</name>
    <dbReference type="NCBI Taxonomy" id="856822"/>
    <lineage>
        <taxon>Eukaryota</taxon>
        <taxon>Fungi</taxon>
        <taxon>Dikarya</taxon>
        <taxon>Ascomycota</taxon>
        <taxon>Pezizomycotina</taxon>
        <taxon>Eurotiomycetes</taxon>
        <taxon>Chaetothyriomycetidae</taxon>
        <taxon>Chaetothyriales</taxon>
        <taxon>Herpotrichiellaceae</taxon>
        <taxon>Fonsecaea</taxon>
    </lineage>
</organism>
<dbReference type="EMBL" id="LVCJ01000086">
    <property type="protein sequence ID" value="OAL28661.1"/>
    <property type="molecule type" value="Genomic_DNA"/>
</dbReference>
<evidence type="ECO:0000313" key="3">
    <source>
        <dbReference type="Proteomes" id="UP000185904"/>
    </source>
</evidence>
<dbReference type="AlphaFoldDB" id="A0A178CIX5"/>
<protein>
    <recommendedName>
        <fullName evidence="1">HNH nuclease domain-containing protein</fullName>
    </recommendedName>
</protein>
<evidence type="ECO:0000259" key="1">
    <source>
        <dbReference type="Pfam" id="PF13391"/>
    </source>
</evidence>
<gene>
    <name evidence="2" type="ORF">AYO20_09385</name>
</gene>
<reference evidence="2 3" key="1">
    <citation type="submission" date="2016-03" db="EMBL/GenBank/DDBJ databases">
        <title>The draft genome sequence of Fonsecaea nubica causative agent of cutaneous subcutaneous infection in human host.</title>
        <authorList>
            <person name="Costa F."/>
            <person name="Sybren D.H."/>
            <person name="Raittz R.T."/>
            <person name="Weiss V.A."/>
            <person name="Leao A.C."/>
            <person name="Gomes R."/>
            <person name="De Souza E.M."/>
            <person name="Pedrosa F.O."/>
            <person name="Steffens M.B."/>
            <person name="Bombassaro A."/>
            <person name="Tadra-Sfeir M.Z."/>
            <person name="Moreno L.F."/>
            <person name="Najafzadeh M.J."/>
            <person name="Felipe M.S."/>
            <person name="Teixeira M."/>
            <person name="Sun J."/>
            <person name="Xi L."/>
            <person name="Castro M.A."/>
            <person name="Vicente V.A."/>
        </authorList>
    </citation>
    <scope>NUCLEOTIDE SEQUENCE [LARGE SCALE GENOMIC DNA]</scope>
    <source>
        <strain evidence="2 3">CBS 269.64</strain>
    </source>
</reference>